<dbReference type="EMBL" id="JYDL01000004">
    <property type="protein sequence ID" value="KRX27152.1"/>
    <property type="molecule type" value="Genomic_DNA"/>
</dbReference>
<dbReference type="AlphaFoldDB" id="A0A0V0SJW5"/>
<dbReference type="Proteomes" id="UP000054630">
    <property type="component" value="Unassembled WGS sequence"/>
</dbReference>
<evidence type="ECO:0000313" key="2">
    <source>
        <dbReference type="Proteomes" id="UP000054630"/>
    </source>
</evidence>
<accession>A0A0V0SJW5</accession>
<evidence type="ECO:0000313" key="1">
    <source>
        <dbReference type="EMBL" id="KRX27152.1"/>
    </source>
</evidence>
<keyword evidence="2" id="KW-1185">Reference proteome</keyword>
<gene>
    <name evidence="1" type="ORF">T07_5343</name>
</gene>
<protein>
    <submittedName>
        <fullName evidence="1">Uncharacterized protein</fullName>
    </submittedName>
</protein>
<proteinExistence type="predicted"/>
<dbReference type="OrthoDB" id="10389453at2759"/>
<organism evidence="1 2">
    <name type="scientific">Trichinella nelsoni</name>
    <dbReference type="NCBI Taxonomy" id="6336"/>
    <lineage>
        <taxon>Eukaryota</taxon>
        <taxon>Metazoa</taxon>
        <taxon>Ecdysozoa</taxon>
        <taxon>Nematoda</taxon>
        <taxon>Enoplea</taxon>
        <taxon>Dorylaimia</taxon>
        <taxon>Trichinellida</taxon>
        <taxon>Trichinellidae</taxon>
        <taxon>Trichinella</taxon>
    </lineage>
</organism>
<name>A0A0V0SJW5_9BILA</name>
<sequence length="220" mass="24982">MEFKNLYTNLHGKKFIMDEHLICKKILIVPTEKFLYIADEWKIQNADNNSSSHSERKLDSHWLMPFSMVLKLGACTYRLQSCKDMLYRTIVHFGRLKPYVEEASKGEAKAPGNGYLPGGSKGSLGILPNHATPASLLLPHALFHGSKLSKVSILSQHMVDNMFKRVPGKNKFCRFVEHISAVVKSSNKFCSDMEIPCLVKLRQLFSSSVSPFHSDEYLFE</sequence>
<reference evidence="1 2" key="1">
    <citation type="submission" date="2015-01" db="EMBL/GenBank/DDBJ databases">
        <title>Evolution of Trichinella species and genotypes.</title>
        <authorList>
            <person name="Korhonen P.K."/>
            <person name="Edoardo P."/>
            <person name="Giuseppe L.R."/>
            <person name="Gasser R.B."/>
        </authorList>
    </citation>
    <scope>NUCLEOTIDE SEQUENCE [LARGE SCALE GENOMIC DNA]</scope>
    <source>
        <strain evidence="1">ISS37</strain>
    </source>
</reference>
<comment type="caution">
    <text evidence="1">The sequence shown here is derived from an EMBL/GenBank/DDBJ whole genome shotgun (WGS) entry which is preliminary data.</text>
</comment>